<dbReference type="EMBL" id="KE504171">
    <property type="protein sequence ID" value="EPS97915.1"/>
    <property type="molecule type" value="Genomic_DNA"/>
</dbReference>
<dbReference type="Proteomes" id="UP000015241">
    <property type="component" value="Unassembled WGS sequence"/>
</dbReference>
<gene>
    <name evidence="2" type="ORF">FOMPIDRAFT_1051982</name>
</gene>
<dbReference type="OrthoDB" id="2813216at2759"/>
<proteinExistence type="predicted"/>
<dbReference type="HOGENOM" id="CLU_1428007_0_0_1"/>
<dbReference type="AlphaFoldDB" id="S8F8D0"/>
<protein>
    <submittedName>
        <fullName evidence="2">Uncharacterized protein</fullName>
    </submittedName>
</protein>
<keyword evidence="3" id="KW-1185">Reference proteome</keyword>
<evidence type="ECO:0000313" key="3">
    <source>
        <dbReference type="Proteomes" id="UP000015241"/>
    </source>
</evidence>
<organism evidence="2 3">
    <name type="scientific">Fomitopsis schrenkii</name>
    <name type="common">Brown rot fungus</name>
    <dbReference type="NCBI Taxonomy" id="2126942"/>
    <lineage>
        <taxon>Eukaryota</taxon>
        <taxon>Fungi</taxon>
        <taxon>Dikarya</taxon>
        <taxon>Basidiomycota</taxon>
        <taxon>Agaricomycotina</taxon>
        <taxon>Agaricomycetes</taxon>
        <taxon>Polyporales</taxon>
        <taxon>Fomitopsis</taxon>
    </lineage>
</organism>
<feature type="compositionally biased region" description="Basic residues" evidence="1">
    <location>
        <begin position="1"/>
        <end position="15"/>
    </location>
</feature>
<accession>S8F8D0</accession>
<dbReference type="InParanoid" id="S8F8D0"/>
<evidence type="ECO:0000256" key="1">
    <source>
        <dbReference type="SAM" id="MobiDB-lite"/>
    </source>
</evidence>
<reference evidence="2 3" key="1">
    <citation type="journal article" date="2012" name="Science">
        <title>The Paleozoic origin of enzymatic lignin decomposition reconstructed from 31 fungal genomes.</title>
        <authorList>
            <person name="Floudas D."/>
            <person name="Binder M."/>
            <person name="Riley R."/>
            <person name="Barry K."/>
            <person name="Blanchette R.A."/>
            <person name="Henrissat B."/>
            <person name="Martinez A.T."/>
            <person name="Otillar R."/>
            <person name="Spatafora J.W."/>
            <person name="Yadav J.S."/>
            <person name="Aerts A."/>
            <person name="Benoit I."/>
            <person name="Boyd A."/>
            <person name="Carlson A."/>
            <person name="Copeland A."/>
            <person name="Coutinho P.M."/>
            <person name="de Vries R.P."/>
            <person name="Ferreira P."/>
            <person name="Findley K."/>
            <person name="Foster B."/>
            <person name="Gaskell J."/>
            <person name="Glotzer D."/>
            <person name="Gorecki P."/>
            <person name="Heitman J."/>
            <person name="Hesse C."/>
            <person name="Hori C."/>
            <person name="Igarashi K."/>
            <person name="Jurgens J.A."/>
            <person name="Kallen N."/>
            <person name="Kersten P."/>
            <person name="Kohler A."/>
            <person name="Kuees U."/>
            <person name="Kumar T.K.A."/>
            <person name="Kuo A."/>
            <person name="LaButti K."/>
            <person name="Larrondo L.F."/>
            <person name="Lindquist E."/>
            <person name="Ling A."/>
            <person name="Lombard V."/>
            <person name="Lucas S."/>
            <person name="Lundell T."/>
            <person name="Martin R."/>
            <person name="McLaughlin D.J."/>
            <person name="Morgenstern I."/>
            <person name="Morin E."/>
            <person name="Murat C."/>
            <person name="Nagy L.G."/>
            <person name="Nolan M."/>
            <person name="Ohm R.A."/>
            <person name="Patyshakuliyeva A."/>
            <person name="Rokas A."/>
            <person name="Ruiz-Duenas F.J."/>
            <person name="Sabat G."/>
            <person name="Salamov A."/>
            <person name="Samejima M."/>
            <person name="Schmutz J."/>
            <person name="Slot J.C."/>
            <person name="St John F."/>
            <person name="Stenlid J."/>
            <person name="Sun H."/>
            <person name="Sun S."/>
            <person name="Syed K."/>
            <person name="Tsang A."/>
            <person name="Wiebenga A."/>
            <person name="Young D."/>
            <person name="Pisabarro A."/>
            <person name="Eastwood D.C."/>
            <person name="Martin F."/>
            <person name="Cullen D."/>
            <person name="Grigoriev I.V."/>
            <person name="Hibbett D.S."/>
        </authorList>
    </citation>
    <scope>NUCLEOTIDE SEQUENCE</scope>
    <source>
        <strain evidence="3">FP-58527</strain>
    </source>
</reference>
<name>S8F8D0_FOMSC</name>
<evidence type="ECO:0000313" key="2">
    <source>
        <dbReference type="EMBL" id="EPS97915.1"/>
    </source>
</evidence>
<sequence>MRTHPCSSKFKKHQQPHKDIVPTRPPLPPLLLPDNGEPIITVQVRNDPATDEGRVPIWVADEQPARKLGHGQLISLKNESGNTGPGLLTAITDLRQHWVTWTVSGGPTQCWLRVPIPWSALTGVEAVAHAKHFQALPHTPPPHRLAPPNPSADVNHPYPYQHALEAEELNRLEARLESITRKKWEWKPVGERRRRVQSKKK</sequence>
<feature type="region of interest" description="Disordered" evidence="1">
    <location>
        <begin position="1"/>
        <end position="25"/>
    </location>
</feature>